<proteinExistence type="predicted"/>
<gene>
    <name evidence="3" type="ORF">MSPICULIGERA_LOCUS3574</name>
</gene>
<evidence type="ECO:0000259" key="2">
    <source>
        <dbReference type="Pfam" id="PF00102"/>
    </source>
</evidence>
<keyword evidence="4" id="KW-1185">Reference proteome</keyword>
<feature type="domain" description="Tyrosine-protein phosphatase" evidence="2">
    <location>
        <begin position="1"/>
        <end position="53"/>
    </location>
</feature>
<dbReference type="EMBL" id="CATQJA010000936">
    <property type="protein sequence ID" value="CAJ0564910.1"/>
    <property type="molecule type" value="Genomic_DNA"/>
</dbReference>
<reference evidence="3" key="1">
    <citation type="submission" date="2023-06" db="EMBL/GenBank/DDBJ databases">
        <authorList>
            <person name="Delattre M."/>
        </authorList>
    </citation>
    <scope>NUCLEOTIDE SEQUENCE</scope>
    <source>
        <strain evidence="3">AF72</strain>
    </source>
</reference>
<name>A0AA36C9Z4_9BILA</name>
<organism evidence="3 4">
    <name type="scientific">Mesorhabditis spiculigera</name>
    <dbReference type="NCBI Taxonomy" id="96644"/>
    <lineage>
        <taxon>Eukaryota</taxon>
        <taxon>Metazoa</taxon>
        <taxon>Ecdysozoa</taxon>
        <taxon>Nematoda</taxon>
        <taxon>Chromadorea</taxon>
        <taxon>Rhabditida</taxon>
        <taxon>Rhabditina</taxon>
        <taxon>Rhabditomorpha</taxon>
        <taxon>Rhabditoidea</taxon>
        <taxon>Rhabditidae</taxon>
        <taxon>Mesorhabditinae</taxon>
        <taxon>Mesorhabditis</taxon>
    </lineage>
</organism>
<comment type="caution">
    <text evidence="3">The sequence shown here is derived from an EMBL/GenBank/DDBJ whole genome shotgun (WGS) entry which is preliminary data.</text>
</comment>
<dbReference type="GO" id="GO:0004725">
    <property type="term" value="F:protein tyrosine phosphatase activity"/>
    <property type="evidence" value="ECO:0007669"/>
    <property type="project" value="InterPro"/>
</dbReference>
<protein>
    <recommendedName>
        <fullName evidence="2">Tyrosine-protein phosphatase domain-containing protein</fullName>
    </recommendedName>
</protein>
<dbReference type="InterPro" id="IPR000242">
    <property type="entry name" value="PTP_cat"/>
</dbReference>
<evidence type="ECO:0000313" key="4">
    <source>
        <dbReference type="Proteomes" id="UP001177023"/>
    </source>
</evidence>
<dbReference type="SUPFAM" id="SSF52799">
    <property type="entry name" value="(Phosphotyrosine protein) phosphatases II"/>
    <property type="match status" value="1"/>
</dbReference>
<feature type="signal peptide" evidence="1">
    <location>
        <begin position="1"/>
        <end position="19"/>
    </location>
</feature>
<evidence type="ECO:0000256" key="1">
    <source>
        <dbReference type="SAM" id="SignalP"/>
    </source>
</evidence>
<dbReference type="Proteomes" id="UP001177023">
    <property type="component" value="Unassembled WGS sequence"/>
</dbReference>
<evidence type="ECO:0000313" key="3">
    <source>
        <dbReference type="EMBL" id="CAJ0564910.1"/>
    </source>
</evidence>
<dbReference type="InterPro" id="IPR029021">
    <property type="entry name" value="Prot-tyrosine_phosphatase-like"/>
</dbReference>
<feature type="non-terminal residue" evidence="3">
    <location>
        <position position="1"/>
    </location>
</feature>
<feature type="chain" id="PRO_5041282580" description="Tyrosine-protein phosphatase domain-containing protein" evidence="1">
    <location>
        <begin position="20"/>
        <end position="93"/>
    </location>
</feature>
<accession>A0AA36C9Z4</accession>
<dbReference type="Pfam" id="PF00102">
    <property type="entry name" value="Y_phosphatase"/>
    <property type="match status" value="1"/>
</dbReference>
<dbReference type="Gene3D" id="3.90.190.10">
    <property type="entry name" value="Protein tyrosine phosphatase superfamily"/>
    <property type="match status" value="1"/>
</dbReference>
<keyword evidence="1" id="KW-0732">Signal</keyword>
<sequence>MGRAGVLLMLRLGMNCIDAGKPYEPEMLNWLKFVRSQRANSVQLHEQWLMCHFYLAYYRLLVTGPLVTEPQKLEDTQNRIVKYYRTHCMQRWW</sequence>
<dbReference type="AlphaFoldDB" id="A0AA36C9Z4"/>